<evidence type="ECO:0000313" key="1">
    <source>
        <dbReference type="EMBL" id="BFF95969.1"/>
    </source>
</evidence>
<reference evidence="1 2" key="1">
    <citation type="submission" date="2024-02" db="EMBL/GenBank/DDBJ databases">
        <title>A chromosome-level genome assembly of Drosophila madeirensis, a fruit fly species endemic to Madeira island.</title>
        <authorList>
            <person name="Tomihara K."/>
            <person name="Llopart A."/>
            <person name="Yamamoto D."/>
        </authorList>
    </citation>
    <scope>NUCLEOTIDE SEQUENCE [LARGE SCALE GENOMIC DNA]</scope>
    <source>
        <strain evidence="1 2">RF1</strain>
    </source>
</reference>
<organism evidence="1 2">
    <name type="scientific">Drosophila madeirensis</name>
    <name type="common">Fruit fly</name>
    <dbReference type="NCBI Taxonomy" id="30013"/>
    <lineage>
        <taxon>Eukaryota</taxon>
        <taxon>Metazoa</taxon>
        <taxon>Ecdysozoa</taxon>
        <taxon>Arthropoda</taxon>
        <taxon>Hexapoda</taxon>
        <taxon>Insecta</taxon>
        <taxon>Pterygota</taxon>
        <taxon>Neoptera</taxon>
        <taxon>Endopterygota</taxon>
        <taxon>Diptera</taxon>
        <taxon>Brachycera</taxon>
        <taxon>Muscomorpha</taxon>
        <taxon>Ephydroidea</taxon>
        <taxon>Drosophilidae</taxon>
        <taxon>Drosophila</taxon>
        <taxon>Sophophora</taxon>
    </lineage>
</organism>
<evidence type="ECO:0000313" key="2">
    <source>
        <dbReference type="Proteomes" id="UP001500889"/>
    </source>
</evidence>
<protein>
    <submittedName>
        <fullName evidence="1">Uncharacterized protein</fullName>
    </submittedName>
</protein>
<proteinExistence type="predicted"/>
<keyword evidence="2" id="KW-1185">Reference proteome</keyword>
<name>A0AAU9FK68_DROMD</name>
<dbReference type="Proteomes" id="UP001500889">
    <property type="component" value="Chromosome U"/>
</dbReference>
<sequence length="104" mass="11651">MSHPELVIITYGALEMEAASTLISLRYQFEDQEKENMTAVSTSSNVDGLGKPSKLVGIERTSMERTLKPYKPQKRSILKHLQSIPDAAQIYCVDSAQCERFTIS</sequence>
<dbReference type="EMBL" id="AP029264">
    <property type="protein sequence ID" value="BFF95969.1"/>
    <property type="molecule type" value="Genomic_DNA"/>
</dbReference>
<dbReference type="AlphaFoldDB" id="A0AAU9FK68"/>
<accession>A0AAU9FK68</accession>
<gene>
    <name evidence="1" type="ORF">DMAD_13263</name>
</gene>